<protein>
    <recommendedName>
        <fullName evidence="2">Methylenetetrahydromethanopterin dehydrogenase</fullName>
    </recommendedName>
</protein>
<accession>X1QSD2</accession>
<dbReference type="InterPro" id="IPR002844">
    <property type="entry name" value="MTD"/>
</dbReference>
<dbReference type="Gene3D" id="6.10.140.120">
    <property type="match status" value="1"/>
</dbReference>
<dbReference type="Gene3D" id="3.40.50.10830">
    <property type="entry name" value="F420-dependent methylenetetrahydromethanopterin dehydrogenase (MTD)"/>
    <property type="match status" value="1"/>
</dbReference>
<gene>
    <name evidence="1" type="ORF">S06H3_39810</name>
</gene>
<evidence type="ECO:0008006" key="2">
    <source>
        <dbReference type="Google" id="ProtNLM"/>
    </source>
</evidence>
<organism evidence="1">
    <name type="scientific">marine sediment metagenome</name>
    <dbReference type="NCBI Taxonomy" id="412755"/>
    <lineage>
        <taxon>unclassified sequences</taxon>
        <taxon>metagenomes</taxon>
        <taxon>ecological metagenomes</taxon>
    </lineage>
</organism>
<evidence type="ECO:0000313" key="1">
    <source>
        <dbReference type="EMBL" id="GAI46174.1"/>
    </source>
</evidence>
<proteinExistence type="predicted"/>
<dbReference type="NCBIfam" id="NF002162">
    <property type="entry name" value="PRK00994.1"/>
    <property type="match status" value="1"/>
</dbReference>
<comment type="caution">
    <text evidence="1">The sequence shown here is derived from an EMBL/GenBank/DDBJ whole genome shotgun (WGS) entry which is preliminary data.</text>
</comment>
<dbReference type="AlphaFoldDB" id="X1QSD2"/>
<feature type="non-terminal residue" evidence="1">
    <location>
        <position position="245"/>
    </location>
</feature>
<sequence>MVEKVRIGLVKLGNIGTSTMLDLMLDERAEREDIDFRVVASGPKITEEDCEGVSEKILDFNPELIIAISPNPSLPGPSKAREILKKSGKPCVIIGDAPGAKIAGELEKAGFGFIFVEADSMLGARREFLDPIEMSLFNADVIKVLSVTGAFRVIFEETDKAIEGTKSGKPYLPKVIVNRDKAVGAAKFENPYARAKAMAAFEIAKKVSGVSAEGCFKVKEREKYIPIVAAAHEMMSAAAKLCDEA</sequence>
<dbReference type="GO" id="GO:0015948">
    <property type="term" value="P:methanogenesis"/>
    <property type="evidence" value="ECO:0007669"/>
    <property type="project" value="InterPro"/>
</dbReference>
<dbReference type="InterPro" id="IPR036080">
    <property type="entry name" value="MTD_sf"/>
</dbReference>
<name>X1QSD2_9ZZZZ</name>
<dbReference type="Pfam" id="PF01993">
    <property type="entry name" value="MTD"/>
    <property type="match status" value="1"/>
</dbReference>
<dbReference type="GO" id="GO:0008901">
    <property type="term" value="F:ferredoxin hydrogenase activity"/>
    <property type="evidence" value="ECO:0007669"/>
    <property type="project" value="InterPro"/>
</dbReference>
<reference evidence="1" key="1">
    <citation type="journal article" date="2014" name="Front. Microbiol.">
        <title>High frequency of phylogenetically diverse reductive dehalogenase-homologous genes in deep subseafloor sedimentary metagenomes.</title>
        <authorList>
            <person name="Kawai M."/>
            <person name="Futagami T."/>
            <person name="Toyoda A."/>
            <person name="Takaki Y."/>
            <person name="Nishi S."/>
            <person name="Hori S."/>
            <person name="Arai W."/>
            <person name="Tsubouchi T."/>
            <person name="Morono Y."/>
            <person name="Uchiyama I."/>
            <person name="Ito T."/>
            <person name="Fujiyama A."/>
            <person name="Inagaki F."/>
            <person name="Takami H."/>
        </authorList>
    </citation>
    <scope>NUCLEOTIDE SEQUENCE</scope>
    <source>
        <strain evidence="1">Expedition CK06-06</strain>
    </source>
</reference>
<dbReference type="SUPFAM" id="SSF102324">
    <property type="entry name" value="F420-dependent methylenetetrahydromethanopterin dehydrogenase (MTD)"/>
    <property type="match status" value="1"/>
</dbReference>
<dbReference type="EMBL" id="BARV01024377">
    <property type="protein sequence ID" value="GAI46174.1"/>
    <property type="molecule type" value="Genomic_DNA"/>
</dbReference>